<reference evidence="2" key="2">
    <citation type="submission" date="2020-02" db="EMBL/GenBank/DDBJ databases">
        <authorList>
            <consortium name="NCBI Pathogen Detection Project"/>
        </authorList>
    </citation>
    <scope>NUCLEOTIDE SEQUENCE</scope>
    <source>
        <strain evidence="2">BCW_4213</strain>
    </source>
</reference>
<comment type="caution">
    <text evidence="2">The sequence shown here is derived from an EMBL/GenBank/DDBJ whole genome shotgun (WGS) entry which is preliminary data.</text>
</comment>
<feature type="transmembrane region" description="Helical" evidence="1">
    <location>
        <begin position="54"/>
        <end position="74"/>
    </location>
</feature>
<dbReference type="GO" id="GO:0016746">
    <property type="term" value="F:acyltransferase activity"/>
    <property type="evidence" value="ECO:0007669"/>
    <property type="project" value="UniProtKB-KW"/>
</dbReference>
<keyword evidence="1" id="KW-1133">Transmembrane helix</keyword>
<dbReference type="EMBL" id="DABDSA010000013">
    <property type="protein sequence ID" value="HAI2142248.1"/>
    <property type="molecule type" value="Genomic_DNA"/>
</dbReference>
<feature type="transmembrane region" description="Helical" evidence="1">
    <location>
        <begin position="81"/>
        <end position="101"/>
    </location>
</feature>
<protein>
    <submittedName>
        <fullName evidence="2">Apolipoprotein acyltransferase</fullName>
    </submittedName>
</protein>
<dbReference type="Proteomes" id="UP000852798">
    <property type="component" value="Unassembled WGS sequence"/>
</dbReference>
<sequence length="406" mass="47051">MFLHILLFIFMLCYYLISKGNIKLFLFFVLIYSFGLSFEMVNEYFFSLTPTVHFNSIILLYVALCNILIFTLYYKLSKNGIWGCAIYAAAITAISAIKISIPLNPIILYYKYNLFILPQTNSPLLNLYVINLLPALFFCCDFKKIMLVILCYLAMILPCRMLISDKIPKSNIAVIQVGLYYKNGGTPERFYNDMAKFIKENSVDLIVFSENVYFGYKNEVIKKNTDDLLLKIKTDSTLKQKAFLFNFFGYKKFNNVISMFLHVDNSQLHQKTALIPFIEKRGVFNAPEKLSSEYLNIDKKIKNNNTFKLHGLSYSIYICYEALFPEKYVHNGVVITQSDYIRLNNGRGYKTTLVNGSLLAKFSVAPNTKLINVQNYGGTIVFNNDWEIDWDIYNKSKKEHFFVVTL</sequence>
<gene>
    <name evidence="2" type="ORF">HI055_002591</name>
</gene>
<keyword evidence="1" id="KW-0472">Membrane</keyword>
<keyword evidence="2" id="KW-0449">Lipoprotein</keyword>
<evidence type="ECO:0000256" key="1">
    <source>
        <dbReference type="SAM" id="Phobius"/>
    </source>
</evidence>
<feature type="transmembrane region" description="Helical" evidence="1">
    <location>
        <begin position="121"/>
        <end position="138"/>
    </location>
</feature>
<proteinExistence type="predicted"/>
<keyword evidence="2" id="KW-0808">Transferase</keyword>
<accession>A0A792HQI3</accession>
<evidence type="ECO:0000313" key="2">
    <source>
        <dbReference type="EMBL" id="HAI2142248.1"/>
    </source>
</evidence>
<organism evidence="2">
    <name type="scientific">Escherichia coli</name>
    <dbReference type="NCBI Taxonomy" id="562"/>
    <lineage>
        <taxon>Bacteria</taxon>
        <taxon>Pseudomonadati</taxon>
        <taxon>Pseudomonadota</taxon>
        <taxon>Gammaproteobacteria</taxon>
        <taxon>Enterobacterales</taxon>
        <taxon>Enterobacteriaceae</taxon>
        <taxon>Escherichia</taxon>
    </lineage>
</organism>
<feature type="transmembrane region" description="Helical" evidence="1">
    <location>
        <begin position="145"/>
        <end position="163"/>
    </location>
</feature>
<keyword evidence="2" id="KW-0012">Acyltransferase</keyword>
<dbReference type="SUPFAM" id="SSF56317">
    <property type="entry name" value="Carbon-nitrogen hydrolase"/>
    <property type="match status" value="1"/>
</dbReference>
<keyword evidence="1" id="KW-0812">Transmembrane</keyword>
<feature type="transmembrane region" description="Helical" evidence="1">
    <location>
        <begin position="12"/>
        <end position="34"/>
    </location>
</feature>
<reference evidence="2" key="1">
    <citation type="journal article" date="2018" name="Genome Biol.">
        <title>SKESA: strategic k-mer extension for scrupulous assemblies.</title>
        <authorList>
            <person name="Souvorov A."/>
            <person name="Agarwala R."/>
            <person name="Lipman D.J."/>
        </authorList>
    </citation>
    <scope>NUCLEOTIDE SEQUENCE [LARGE SCALE GENOMIC DNA]</scope>
    <source>
        <strain evidence="2">BCW_4213</strain>
    </source>
</reference>
<dbReference type="InterPro" id="IPR036526">
    <property type="entry name" value="C-N_Hydrolase_sf"/>
</dbReference>
<dbReference type="AlphaFoldDB" id="A0A792HQI3"/>
<name>A0A792HQI3_ECOLX</name>